<dbReference type="Pfam" id="PF13515">
    <property type="entry name" value="FUSC_2"/>
    <property type="match status" value="1"/>
</dbReference>
<keyword evidence="2" id="KW-0812">Transmembrane</keyword>
<feature type="domain" description="Putative ER transporter 6TM N-terminal" evidence="6">
    <location>
        <begin position="68"/>
        <end position="508"/>
    </location>
</feature>
<keyword evidence="3" id="KW-1133">Transmembrane helix</keyword>
<comment type="subcellular location">
    <subcellularLocation>
        <location evidence="1">Membrane</location>
        <topology evidence="1">Multi-pass membrane protein</topology>
    </subcellularLocation>
</comment>
<evidence type="ECO:0000313" key="8">
    <source>
        <dbReference type="EMBL" id="GFF17415.1"/>
    </source>
</evidence>
<evidence type="ECO:0000259" key="7">
    <source>
        <dbReference type="Pfam" id="PF13515"/>
    </source>
</evidence>
<dbReference type="GO" id="GO:0016020">
    <property type="term" value="C:membrane"/>
    <property type="evidence" value="ECO:0007669"/>
    <property type="project" value="UniProtKB-SubCell"/>
</dbReference>
<dbReference type="Pfam" id="PF10337">
    <property type="entry name" value="ArAE_2_N"/>
    <property type="match status" value="1"/>
</dbReference>
<proteinExistence type="predicted"/>
<reference evidence="8 9" key="1">
    <citation type="submission" date="2020-01" db="EMBL/GenBank/DDBJ databases">
        <title>Aspergillus terreus IFO 6365 whole genome shotgun sequence.</title>
        <authorList>
            <person name="Kanamasa S."/>
            <person name="Takahashi H."/>
        </authorList>
    </citation>
    <scope>NUCLEOTIDE SEQUENCE [LARGE SCALE GENOMIC DNA]</scope>
    <source>
        <strain evidence="8 9">IFO 6365</strain>
    </source>
</reference>
<dbReference type="Pfam" id="PF10334">
    <property type="entry name" value="BRE4"/>
    <property type="match status" value="1"/>
</dbReference>
<feature type="domain" description="Integral membrane bound transporter" evidence="7">
    <location>
        <begin position="659"/>
        <end position="808"/>
    </location>
</feature>
<dbReference type="AlphaFoldDB" id="A0A5M3Z1P6"/>
<dbReference type="VEuPathDB" id="FungiDB:ATEG_03537"/>
<evidence type="ECO:0000256" key="3">
    <source>
        <dbReference type="ARBA" id="ARBA00022989"/>
    </source>
</evidence>
<protein>
    <submittedName>
        <fullName evidence="8">Putative membrane protein</fullName>
    </submittedName>
</protein>
<dbReference type="InterPro" id="IPR018823">
    <property type="entry name" value="ArAE_2_N"/>
</dbReference>
<sequence length="1033" mass="115170">MKSALGFGLRMRRRRDDVESARGPKRVLPTDRCCFKLSFRISEGNGRCPDPNTPANENGVHHERRISLPSWLDHFNRRDLKLLFRCWVAAWVASLLIFIGPALHKIGMATFFGALLLYIVPPAGILFIYLLASLSLLFGMCLGWAWGLLTMKAALAARPASQTQALLQQLQQEAAAQAKATGEDPSFVAEKLVHDGFMLDARVTVIFYVLICLFVYAMSRMRVANPKFVLAQLFGIIVTDLFLLFGPTLPSFTPLLAKVLVEPAAIGIGIGAVCCLIFFPQSTSYAVLAKMERLVRLGESPLRSTKKRLARRTVNLQELEAERTQIIGTFKAIAPAMAFLPLDLSRGRWGPHDIKSLNQPLRQVMMAGLSLLDFHIDRTALDQRLEKLDMQPENMQTKEKGLHEVGRRQLLETANMMNALKDPENGSMRSSALNAIRESTSDVLDLCSQSVDLIADSIHAVNSTRWFARNQKIKLAELTDRVKHTRGTLSSARATCITRTTQQLIDSHADLFEENGELKSPEELGSYSLRGIILGMVVEERIIALAEATETLLDHMHCLLQTRPDNKFWLPFRLQYWLAWIVNGHQRVPVSGFSPGANDDDPDVLEEQTKEAHRQLRISRGYTRPVHRNRILKTFIKLYKWLTNPAGMYALRMVVVTIACAIPASLPHSSGFYYREKGVWGIITAQTTLVVYMADFTFSVVSRALGTVLGGVLGMVAWYIGSGHGTGNAYGMAAITAAMTVVLMWWRLFLPQAFTMAAIMSGVTFVLVVGFSYDDAHIQQYGLPGHGYEAFWKRLVTVLLGFVAAFVVQLFPRPPSTTRHTCKTLSNTVQTLSDHYALLLSYWGRADHQNPVGAVAEKISLEIAETLMSLNGPIAMLKFEISLGPFDQHVLAQMKKLCQDMNLALTRLLMLSTSLPLAFQQRLVSTAGILDDHAVGDIMAVLSVIEQALRSGLPLPERLPTPLVKRSHESWHARHTGVALNTTLIRDENYRRYCVAVSAYLKFLSTVDDMVLALKDTLGESHVIDHWETDVPV</sequence>
<dbReference type="PANTHER" id="PTHR37994">
    <property type="entry name" value="ARAE_2_N DOMAIN-CONTAINING PROTEIN-RELATED"/>
    <property type="match status" value="1"/>
</dbReference>
<dbReference type="Proteomes" id="UP000452235">
    <property type="component" value="Unassembled WGS sequence"/>
</dbReference>
<feature type="domain" description="DUF2421" evidence="5">
    <location>
        <begin position="812"/>
        <end position="1022"/>
    </location>
</feature>
<comment type="caution">
    <text evidence="8">The sequence shown here is derived from an EMBL/GenBank/DDBJ whole genome shotgun (WGS) entry which is preliminary data.</text>
</comment>
<accession>A0A5M3Z1P6</accession>
<evidence type="ECO:0000256" key="2">
    <source>
        <dbReference type="ARBA" id="ARBA00022692"/>
    </source>
</evidence>
<evidence type="ECO:0000259" key="5">
    <source>
        <dbReference type="Pfam" id="PF10334"/>
    </source>
</evidence>
<dbReference type="PANTHER" id="PTHR37994:SF3">
    <property type="entry name" value="ER TRANSPORTER 6TM N-TERMINAL DOMAIN-CONTAINING PROTEIN"/>
    <property type="match status" value="1"/>
</dbReference>
<dbReference type="OrthoDB" id="2274698at2759"/>
<gene>
    <name evidence="8" type="ORF">ATEIFO6365_0006076300</name>
</gene>
<organism evidence="8 9">
    <name type="scientific">Aspergillus terreus</name>
    <dbReference type="NCBI Taxonomy" id="33178"/>
    <lineage>
        <taxon>Eukaryota</taxon>
        <taxon>Fungi</taxon>
        <taxon>Dikarya</taxon>
        <taxon>Ascomycota</taxon>
        <taxon>Pezizomycotina</taxon>
        <taxon>Eurotiomycetes</taxon>
        <taxon>Eurotiomycetidae</taxon>
        <taxon>Eurotiales</taxon>
        <taxon>Aspergillaceae</taxon>
        <taxon>Aspergillus</taxon>
        <taxon>Aspergillus subgen. Circumdati</taxon>
    </lineage>
</organism>
<evidence type="ECO:0000256" key="4">
    <source>
        <dbReference type="ARBA" id="ARBA00023136"/>
    </source>
</evidence>
<keyword evidence="4" id="KW-0472">Membrane</keyword>
<evidence type="ECO:0000313" key="9">
    <source>
        <dbReference type="Proteomes" id="UP000452235"/>
    </source>
</evidence>
<dbReference type="InterPro" id="IPR049453">
    <property type="entry name" value="Memb_transporter_dom"/>
</dbReference>
<keyword evidence="9" id="KW-1185">Reference proteome</keyword>
<dbReference type="InterPro" id="IPR018820">
    <property type="entry name" value="BRE4-related_DUF2421"/>
</dbReference>
<name>A0A5M3Z1P6_ASPTE</name>
<dbReference type="EMBL" id="BLJY01000006">
    <property type="protein sequence ID" value="GFF17415.1"/>
    <property type="molecule type" value="Genomic_DNA"/>
</dbReference>
<evidence type="ECO:0000256" key="1">
    <source>
        <dbReference type="ARBA" id="ARBA00004141"/>
    </source>
</evidence>
<evidence type="ECO:0000259" key="6">
    <source>
        <dbReference type="Pfam" id="PF10337"/>
    </source>
</evidence>